<dbReference type="SUPFAM" id="SSF53300">
    <property type="entry name" value="vWA-like"/>
    <property type="match status" value="1"/>
</dbReference>
<dbReference type="PANTHER" id="PTHR47339:SF1">
    <property type="entry name" value="CELL DIVISION CONTROL PROTEIN 24"/>
    <property type="match status" value="1"/>
</dbReference>
<dbReference type="SUPFAM" id="SSF57850">
    <property type="entry name" value="RING/U-box"/>
    <property type="match status" value="1"/>
</dbReference>
<feature type="domain" description="RING-type" evidence="4">
    <location>
        <begin position="100"/>
        <end position="161"/>
    </location>
</feature>
<dbReference type="GO" id="GO:0031106">
    <property type="term" value="P:septin ring organization"/>
    <property type="evidence" value="ECO:0007669"/>
    <property type="project" value="TreeGrafter"/>
</dbReference>
<dbReference type="EMBL" id="JARIHO010000033">
    <property type="protein sequence ID" value="KAJ7334152.1"/>
    <property type="molecule type" value="Genomic_DNA"/>
</dbReference>
<dbReference type="Pfam" id="PF15411">
    <property type="entry name" value="PH_10"/>
    <property type="match status" value="1"/>
</dbReference>
<dbReference type="Gene3D" id="3.40.50.410">
    <property type="entry name" value="von Willebrand factor, type A domain"/>
    <property type="match status" value="1"/>
</dbReference>
<keyword evidence="1" id="KW-0479">Metal-binding</keyword>
<feature type="region of interest" description="Disordered" evidence="2">
    <location>
        <begin position="275"/>
        <end position="346"/>
    </location>
</feature>
<feature type="region of interest" description="Disordered" evidence="2">
    <location>
        <begin position="1"/>
        <end position="36"/>
    </location>
</feature>
<gene>
    <name evidence="5" type="ORF">DFH08DRAFT_1083589</name>
</gene>
<dbReference type="Proteomes" id="UP001218218">
    <property type="component" value="Unassembled WGS sequence"/>
</dbReference>
<evidence type="ECO:0000259" key="4">
    <source>
        <dbReference type="PROSITE" id="PS50089"/>
    </source>
</evidence>
<keyword evidence="6" id="KW-1185">Reference proteome</keyword>
<accession>A0AAD7EK85</accession>
<organism evidence="5 6">
    <name type="scientific">Mycena albidolilacea</name>
    <dbReference type="NCBI Taxonomy" id="1033008"/>
    <lineage>
        <taxon>Eukaryota</taxon>
        <taxon>Fungi</taxon>
        <taxon>Dikarya</taxon>
        <taxon>Basidiomycota</taxon>
        <taxon>Agaricomycotina</taxon>
        <taxon>Agaricomycetes</taxon>
        <taxon>Agaricomycetidae</taxon>
        <taxon>Agaricales</taxon>
        <taxon>Marasmiineae</taxon>
        <taxon>Mycenaceae</taxon>
        <taxon>Mycena</taxon>
    </lineage>
</organism>
<sequence length="1136" mass="123984">MSWTPKTHRGAQSNRSDHLAPLSPAYTQPRKAPAPPQAFSLSAVFDRTRARVPSLRSVYSTSTTTTTASDRSSAHPYSVMHVAPLPVVSNQENAEEEDECPVCLEPLSFSFRLPGEKPHIVPECGHALHEACFTAVYGPPPSQARSTVPRKSNLGVCGVCRRPMKVGDGDSSKSNKLASLTGVGPRDATALYPGRDTPTGSRKGRSQSNVRYDPNDDDPIEHVGSSAKSHTGSEHSSYIVAPSIQVRPEFSSLTRSTDNTQPLTCIVVIELPGKRITTGPVPGPVMSDIRTGSSRSGRSSPRSESNRQQRHQNNNADRHGSDRGDRSPPQYASSHGHDREPEEDSPFVAITEDLRNRIIDWKGHPMSDLGNLQMYDLLGVRRDATVREFYVYLFKEALICVAEERKRSLGRLLSNASGMSETASSTSAAPRGVLRLRGRIYVRHIKHVTASSSAGEMSLTIDMEDELASFILIFKERSSLEAWRTKIQNLVNHFQSQNPHSQQHEHERPLDMEEFGGSAKAMRMLSGGSGTTTSTGESSLLNGSSARSTMSSSTSHGSLPPPRGQHSYSNKLSPLGEDDEMDAYDSPTGLVTPYTSAGPSNSLTPLPHPPLDLILVVSLPPPGAAPSTAALKVRVIKATLDFTLASMGSKDRLSLVTFEVGQSGRVRRTPFLSVTKAQSRQRLEKFIDEIGVRVDEAADEFLVRGSKDEKTDVVTAVNHGLDVVLQRKSKNPVSGMMLVSDASDSTRRAQMDLVLARAEAANVPIHSFGYGRSHDPASLWLMSNHTSGTYTFVKDWYDLRDCVAGCVGGMMSIGLLSMKLHMKIVDGLRFRIRKVSGGPSSILASDGQNVDVEVGELRYGERKEMLIELELDNSDMQAKMAAARQQQHGGGRHNGRTLNATDQFVASMGLDSLAIDDAPDFADGMMDRMIDEVPVVEVDGSFFDPAAAKHVSRLAHPVLLTVTLLPAQAGVSRPPSAVSDPVIVRRRMELLASDMITRALVLVSRRNFPQAQKILGETKRILHTVLQTISRALPPPNPNYNGNGGGGTTRNRRELLTLSAVRAMQAMLQDLAVLSEALDENVELFAHDQRNFGAQQAMILRDQKSWTGRSATERLFWTTDNSIELVSRSTDWVARD</sequence>
<evidence type="ECO:0000313" key="5">
    <source>
        <dbReference type="EMBL" id="KAJ7334152.1"/>
    </source>
</evidence>
<dbReference type="GO" id="GO:0008270">
    <property type="term" value="F:zinc ion binding"/>
    <property type="evidence" value="ECO:0007669"/>
    <property type="project" value="UniProtKB-KW"/>
</dbReference>
<dbReference type="GO" id="GO:0005737">
    <property type="term" value="C:cytoplasm"/>
    <property type="evidence" value="ECO:0007669"/>
    <property type="project" value="TreeGrafter"/>
</dbReference>
<dbReference type="GO" id="GO:0030010">
    <property type="term" value="P:establishment of cell polarity"/>
    <property type="evidence" value="ECO:0007669"/>
    <property type="project" value="TreeGrafter"/>
</dbReference>
<dbReference type="SMART" id="SM00184">
    <property type="entry name" value="RING"/>
    <property type="match status" value="1"/>
</dbReference>
<dbReference type="GO" id="GO:0005085">
    <property type="term" value="F:guanyl-nucleotide exchange factor activity"/>
    <property type="evidence" value="ECO:0007669"/>
    <property type="project" value="InterPro"/>
</dbReference>
<dbReference type="PROSITE" id="PS50003">
    <property type="entry name" value="PH_DOMAIN"/>
    <property type="match status" value="1"/>
</dbReference>
<comment type="caution">
    <text evidence="5">The sequence shown here is derived from an EMBL/GenBank/DDBJ whole genome shotgun (WGS) entry which is preliminary data.</text>
</comment>
<feature type="compositionally biased region" description="Polar residues" evidence="2">
    <location>
        <begin position="226"/>
        <end position="236"/>
    </location>
</feature>
<dbReference type="PANTHER" id="PTHR47339">
    <property type="entry name" value="CELL DIVISION CONTROL PROTEIN 24"/>
    <property type="match status" value="1"/>
</dbReference>
<feature type="compositionally biased region" description="Polar residues" evidence="2">
    <location>
        <begin position="593"/>
        <end position="603"/>
    </location>
</feature>
<evidence type="ECO:0000259" key="3">
    <source>
        <dbReference type="PROSITE" id="PS50003"/>
    </source>
</evidence>
<name>A0AAD7EK85_9AGAR</name>
<dbReference type="InterPro" id="IPR036465">
    <property type="entry name" value="vWFA_dom_sf"/>
</dbReference>
<feature type="region of interest" description="Disordered" evidence="2">
    <location>
        <begin position="165"/>
        <end position="236"/>
    </location>
</feature>
<protein>
    <submittedName>
        <fullName evidence="5">Pleckstrin homology domain-containing protein</fullName>
    </submittedName>
</protein>
<dbReference type="GO" id="GO:0000935">
    <property type="term" value="C:division septum"/>
    <property type="evidence" value="ECO:0007669"/>
    <property type="project" value="TreeGrafter"/>
</dbReference>
<evidence type="ECO:0000256" key="1">
    <source>
        <dbReference type="PROSITE-ProRule" id="PRU00175"/>
    </source>
</evidence>
<dbReference type="InterPro" id="IPR001841">
    <property type="entry name" value="Znf_RING"/>
</dbReference>
<dbReference type="InterPro" id="IPR053026">
    <property type="entry name" value="CDC42_GEF"/>
</dbReference>
<proteinExistence type="predicted"/>
<feature type="compositionally biased region" description="Polar residues" evidence="2">
    <location>
        <begin position="1"/>
        <end position="14"/>
    </location>
</feature>
<dbReference type="PROSITE" id="PS50089">
    <property type="entry name" value="ZF_RING_2"/>
    <property type="match status" value="1"/>
</dbReference>
<dbReference type="InterPro" id="IPR033511">
    <property type="entry name" value="Cdc24/Scd1_PH_dom"/>
</dbReference>
<evidence type="ECO:0000256" key="2">
    <source>
        <dbReference type="SAM" id="MobiDB-lite"/>
    </source>
</evidence>
<feature type="compositionally biased region" description="Low complexity" evidence="2">
    <location>
        <begin position="531"/>
        <end position="558"/>
    </location>
</feature>
<dbReference type="GO" id="GO:0005634">
    <property type="term" value="C:nucleus"/>
    <property type="evidence" value="ECO:0007669"/>
    <property type="project" value="TreeGrafter"/>
</dbReference>
<dbReference type="Gene3D" id="2.30.29.30">
    <property type="entry name" value="Pleckstrin-homology domain (PH domain)/Phosphotyrosine-binding domain (PTB)"/>
    <property type="match status" value="1"/>
</dbReference>
<feature type="domain" description="PH" evidence="3">
    <location>
        <begin position="365"/>
        <end position="492"/>
    </location>
</feature>
<keyword evidence="1" id="KW-0862">Zinc</keyword>
<keyword evidence="1" id="KW-0863">Zinc-finger</keyword>
<reference evidence="5" key="1">
    <citation type="submission" date="2023-03" db="EMBL/GenBank/DDBJ databases">
        <title>Massive genome expansion in bonnet fungi (Mycena s.s.) driven by repeated elements and novel gene families across ecological guilds.</title>
        <authorList>
            <consortium name="Lawrence Berkeley National Laboratory"/>
            <person name="Harder C.B."/>
            <person name="Miyauchi S."/>
            <person name="Viragh M."/>
            <person name="Kuo A."/>
            <person name="Thoen E."/>
            <person name="Andreopoulos B."/>
            <person name="Lu D."/>
            <person name="Skrede I."/>
            <person name="Drula E."/>
            <person name="Henrissat B."/>
            <person name="Morin E."/>
            <person name="Kohler A."/>
            <person name="Barry K."/>
            <person name="LaButti K."/>
            <person name="Morin E."/>
            <person name="Salamov A."/>
            <person name="Lipzen A."/>
            <person name="Mereny Z."/>
            <person name="Hegedus B."/>
            <person name="Baldrian P."/>
            <person name="Stursova M."/>
            <person name="Weitz H."/>
            <person name="Taylor A."/>
            <person name="Grigoriev I.V."/>
            <person name="Nagy L.G."/>
            <person name="Martin F."/>
            <person name="Kauserud H."/>
        </authorList>
    </citation>
    <scope>NUCLEOTIDE SEQUENCE</scope>
    <source>
        <strain evidence="5">CBHHK002</strain>
    </source>
</reference>
<dbReference type="InterPro" id="IPR011993">
    <property type="entry name" value="PH-like_dom_sf"/>
</dbReference>
<dbReference type="GO" id="GO:0043332">
    <property type="term" value="C:mating projection tip"/>
    <property type="evidence" value="ECO:0007669"/>
    <property type="project" value="TreeGrafter"/>
</dbReference>
<dbReference type="Gene3D" id="3.30.40.10">
    <property type="entry name" value="Zinc/RING finger domain, C3HC4 (zinc finger)"/>
    <property type="match status" value="1"/>
</dbReference>
<dbReference type="CDD" id="cd13246">
    <property type="entry name" value="PH_Scd1"/>
    <property type="match status" value="1"/>
</dbReference>
<feature type="region of interest" description="Disordered" evidence="2">
    <location>
        <begin position="522"/>
        <end position="603"/>
    </location>
</feature>
<evidence type="ECO:0000313" key="6">
    <source>
        <dbReference type="Proteomes" id="UP001218218"/>
    </source>
</evidence>
<dbReference type="InterPro" id="IPR001849">
    <property type="entry name" value="PH_domain"/>
</dbReference>
<dbReference type="AlphaFoldDB" id="A0AAD7EK85"/>
<feature type="compositionally biased region" description="Basic and acidic residues" evidence="2">
    <location>
        <begin position="316"/>
        <end position="326"/>
    </location>
</feature>
<dbReference type="InterPro" id="IPR013083">
    <property type="entry name" value="Znf_RING/FYVE/PHD"/>
</dbReference>
<feature type="compositionally biased region" description="Low complexity" evidence="2">
    <location>
        <begin position="287"/>
        <end position="303"/>
    </location>
</feature>